<dbReference type="PROSITE" id="PS50176">
    <property type="entry name" value="ARM_REPEAT"/>
    <property type="match status" value="3"/>
</dbReference>
<feature type="region of interest" description="Disordered" evidence="10">
    <location>
        <begin position="1"/>
        <end position="30"/>
    </location>
</feature>
<keyword evidence="3" id="KW-0488">Methylation</keyword>
<dbReference type="InterPro" id="IPR000225">
    <property type="entry name" value="Armadillo"/>
</dbReference>
<dbReference type="GO" id="GO:0098609">
    <property type="term" value="P:cell-cell adhesion"/>
    <property type="evidence" value="ECO:0007669"/>
    <property type="project" value="InterPro"/>
</dbReference>
<evidence type="ECO:0000313" key="11">
    <source>
        <dbReference type="Proteomes" id="UP000504612"/>
    </source>
</evidence>
<feature type="repeat" description="ARM" evidence="9">
    <location>
        <begin position="535"/>
        <end position="578"/>
    </location>
</feature>
<dbReference type="RefSeq" id="XP_026530239.1">
    <property type="nucleotide sequence ID" value="XM_026674454.1"/>
</dbReference>
<evidence type="ECO:0000256" key="2">
    <source>
        <dbReference type="ARBA" id="ARBA00005462"/>
    </source>
</evidence>
<dbReference type="SMART" id="SM00185">
    <property type="entry name" value="ARM"/>
    <property type="match status" value="6"/>
</dbReference>
<dbReference type="GO" id="GO:0005886">
    <property type="term" value="C:plasma membrane"/>
    <property type="evidence" value="ECO:0007669"/>
    <property type="project" value="TreeGrafter"/>
</dbReference>
<feature type="compositionally biased region" description="Basic and acidic residues" evidence="10">
    <location>
        <begin position="694"/>
        <end position="703"/>
    </location>
</feature>
<keyword evidence="8" id="KW-0175">Coiled coil</keyword>
<dbReference type="Gene3D" id="1.25.10.10">
    <property type="entry name" value="Leucine-rich Repeat Variant"/>
    <property type="match status" value="1"/>
</dbReference>
<feature type="region of interest" description="Disordered" evidence="10">
    <location>
        <begin position="694"/>
        <end position="731"/>
    </location>
</feature>
<evidence type="ECO:0000256" key="6">
    <source>
        <dbReference type="ARBA" id="ARBA00022889"/>
    </source>
</evidence>
<keyword evidence="5" id="KW-0677">Repeat</keyword>
<keyword evidence="4" id="KW-0597">Phosphoprotein</keyword>
<sequence>MPAPEQISLEDGLQPTNQESSANPAMETEATATTILASVKEQELQFQRLTRELEVERQIVASQLERCRLGAESPSIASTSSTEKSFPWRPAEFPNTGVNKLRTSESVPITSYHVGTESEQGNLYSPEQTSLHESEGSVGNSRSSTQMNSYSDSGYQEVGSFHNSQNRGKGESRQQQSFAGANNNHLVRSSRAEGQALVQRPASPVAVRRIGSITSRQSTNPNGGTPQYQPSVRVGSPLTVNDTQTRVASPPLTQVGSSSPKRSGMTAVPQHLGTSLQQTLHDIEQYAQQYDIYERMVPPRPDSLTGLRSSYASQHSQLGQELRSNVSPDLHITPIYEGRPYYSPVYHSPSHGTGDVSQGSQTALYRTGSGVGNLQRSSSQRSTLTYQRNNYALNTTVTYAEPYRSLHYRMSESNYNRMQHAVPADDGTTRSPSIDSIQKDPREFAWRDPELPEVIHMLQHQFPSVQANAAAYLQHLCFGDNKIKTEVCRLGGIKHLVDLLDHRVLEVQKNACGALRNLVFGKSTDENKIAMKNVGGIAALLRLLRKSIDAEVRELVTGVLWNLSSCDAVKMTIIRDALGTLTNSVIVPHSGWNNSSFDDDHKIKFQTSLVLRNTTGCLRNLSSAGEEARKQMRSCEGLVDSLLYVIHTCVNTSDYDSKTVENCVCTLRNLSYRLELEVPQARLLGISELDDFLGKESPSKDSDSSCWGKKKKKKKKTSQEDQWDGVGPIPGLSKSPKGVEMLWHPSVVKPYLTLLAESSNPATLEGSAGSLQNLSAGNWKFAAYIRAAVRKEKGLPILVELLRMDNDRVVSSVATALRNMALDVRNKELIGKYAMRDLVNRLPGGSGPNILSDETVAAICCALHEVTSKNMENAKALADTGGIEKLVNITKGRGDRSSLKVVKAAAQVLNTLWQYRDLRSIYKKDGWNQNHFITPVSTLERDRFKSHPSLSTANQQMSPIIQSVGSTSSSPALLGIRDPRSEYDRTQTSMQYYNSQGDGIAHKDIYTGSSKPSPIYISSYSSPARDQNRRLQHQHLYYSQDDSNRKHYDAYRLYLQSPHSYEDPYFDDRVHFPASTDYATQYGLKSTTNYVDFYSTRRPSYRTEQYPGSPDSWV</sequence>
<feature type="repeat" description="ARM" evidence="9">
    <location>
        <begin position="793"/>
        <end position="830"/>
    </location>
</feature>
<name>A0A6J1URC1_9SAUR</name>
<keyword evidence="6" id="KW-0130">Cell adhesion</keyword>
<reference evidence="12" key="1">
    <citation type="submission" date="2025-08" db="UniProtKB">
        <authorList>
            <consortium name="RefSeq"/>
        </authorList>
    </citation>
    <scope>IDENTIFICATION</scope>
</reference>
<comment type="similarity">
    <text evidence="2">Belongs to the beta-catenin family.</text>
</comment>
<feature type="region of interest" description="Disordered" evidence="10">
    <location>
        <begin position="114"/>
        <end position="178"/>
    </location>
</feature>
<feature type="compositionally biased region" description="Polar residues" evidence="10">
    <location>
        <begin position="14"/>
        <end position="23"/>
    </location>
</feature>
<evidence type="ECO:0000313" key="12">
    <source>
        <dbReference type="RefSeq" id="XP_026530239.1"/>
    </source>
</evidence>
<evidence type="ECO:0000256" key="3">
    <source>
        <dbReference type="ARBA" id="ARBA00022481"/>
    </source>
</evidence>
<evidence type="ECO:0000256" key="10">
    <source>
        <dbReference type="SAM" id="MobiDB-lite"/>
    </source>
</evidence>
<dbReference type="AlphaFoldDB" id="A0A6J1URC1"/>
<evidence type="ECO:0000256" key="5">
    <source>
        <dbReference type="ARBA" id="ARBA00022737"/>
    </source>
</evidence>
<dbReference type="GO" id="GO:0005912">
    <property type="term" value="C:adherens junction"/>
    <property type="evidence" value="ECO:0007669"/>
    <property type="project" value="TreeGrafter"/>
</dbReference>
<evidence type="ECO:0000256" key="7">
    <source>
        <dbReference type="ARBA" id="ARBA00022949"/>
    </source>
</evidence>
<dbReference type="Proteomes" id="UP000504612">
    <property type="component" value="Unplaced"/>
</dbReference>
<feature type="compositionally biased region" description="Polar residues" evidence="10">
    <location>
        <begin position="136"/>
        <end position="154"/>
    </location>
</feature>
<gene>
    <name evidence="12" type="primary">LOC113416514</name>
</gene>
<dbReference type="PANTHER" id="PTHR10372:SF8">
    <property type="entry name" value="PLAKOPHILIN-4"/>
    <property type="match status" value="1"/>
</dbReference>
<feature type="compositionally biased region" description="Polar residues" evidence="10">
    <location>
        <begin position="306"/>
        <end position="324"/>
    </location>
</feature>
<keyword evidence="7" id="KW-0965">Cell junction</keyword>
<evidence type="ECO:0000256" key="1">
    <source>
        <dbReference type="ARBA" id="ARBA00004282"/>
    </source>
</evidence>
<dbReference type="SUPFAM" id="SSF48371">
    <property type="entry name" value="ARM repeat"/>
    <property type="match status" value="1"/>
</dbReference>
<protein>
    <submittedName>
        <fullName evidence="12">Plakophilin-4-like isoform X3</fullName>
    </submittedName>
</protein>
<dbReference type="GO" id="GO:0005634">
    <property type="term" value="C:nucleus"/>
    <property type="evidence" value="ECO:0007669"/>
    <property type="project" value="TreeGrafter"/>
</dbReference>
<dbReference type="InterPro" id="IPR016024">
    <property type="entry name" value="ARM-type_fold"/>
</dbReference>
<feature type="compositionally biased region" description="Polar residues" evidence="10">
    <location>
        <begin position="117"/>
        <end position="129"/>
    </location>
</feature>
<dbReference type="PANTHER" id="PTHR10372">
    <property type="entry name" value="PLAKOPHILLIN-RELATED"/>
    <property type="match status" value="1"/>
</dbReference>
<dbReference type="GO" id="GO:0005737">
    <property type="term" value="C:cytoplasm"/>
    <property type="evidence" value="ECO:0007669"/>
    <property type="project" value="TreeGrafter"/>
</dbReference>
<organism evidence="11 12">
    <name type="scientific">Notechis scutatus</name>
    <name type="common">mainland tiger snake</name>
    <dbReference type="NCBI Taxonomy" id="8663"/>
    <lineage>
        <taxon>Eukaryota</taxon>
        <taxon>Metazoa</taxon>
        <taxon>Chordata</taxon>
        <taxon>Craniata</taxon>
        <taxon>Vertebrata</taxon>
        <taxon>Euteleostomi</taxon>
        <taxon>Lepidosauria</taxon>
        <taxon>Squamata</taxon>
        <taxon>Bifurcata</taxon>
        <taxon>Unidentata</taxon>
        <taxon>Episquamata</taxon>
        <taxon>Toxicofera</taxon>
        <taxon>Serpentes</taxon>
        <taxon>Colubroidea</taxon>
        <taxon>Elapidae</taxon>
        <taxon>Hydrophiinae</taxon>
        <taxon>Notechis</taxon>
    </lineage>
</organism>
<feature type="compositionally biased region" description="Polar residues" evidence="10">
    <location>
        <begin position="161"/>
        <end position="178"/>
    </location>
</feature>
<accession>A0A6J1URC1</accession>
<feature type="region of interest" description="Disordered" evidence="10">
    <location>
        <begin position="211"/>
        <end position="267"/>
    </location>
</feature>
<comment type="subcellular location">
    <subcellularLocation>
        <location evidence="1">Cell junction</location>
    </subcellularLocation>
</comment>
<dbReference type="FunFam" id="1.25.10.10:FF:000008">
    <property type="entry name" value="plakophilin-4 isoform X1"/>
    <property type="match status" value="1"/>
</dbReference>
<dbReference type="Pfam" id="PF00514">
    <property type="entry name" value="Arm"/>
    <property type="match status" value="3"/>
</dbReference>
<dbReference type="GeneID" id="113416514"/>
<keyword evidence="11" id="KW-1185">Reference proteome</keyword>
<dbReference type="InterPro" id="IPR028435">
    <property type="entry name" value="Plakophilin/d_Catenin"/>
</dbReference>
<evidence type="ECO:0000256" key="4">
    <source>
        <dbReference type="ARBA" id="ARBA00022553"/>
    </source>
</evidence>
<feature type="compositionally biased region" description="Polar residues" evidence="10">
    <location>
        <begin position="238"/>
        <end position="261"/>
    </location>
</feature>
<proteinExistence type="inferred from homology"/>
<evidence type="ECO:0000256" key="9">
    <source>
        <dbReference type="PROSITE-ProRule" id="PRU00259"/>
    </source>
</evidence>
<evidence type="ECO:0000256" key="8">
    <source>
        <dbReference type="ARBA" id="ARBA00023054"/>
    </source>
</evidence>
<feature type="repeat" description="ARM" evidence="9">
    <location>
        <begin position="491"/>
        <end position="518"/>
    </location>
</feature>
<feature type="region of interest" description="Disordered" evidence="10">
    <location>
        <begin position="304"/>
        <end position="324"/>
    </location>
</feature>
<dbReference type="InterPro" id="IPR011989">
    <property type="entry name" value="ARM-like"/>
</dbReference>
<feature type="compositionally biased region" description="Polar residues" evidence="10">
    <location>
        <begin position="212"/>
        <end position="230"/>
    </location>
</feature>